<evidence type="ECO:0008006" key="8">
    <source>
        <dbReference type="Google" id="ProtNLM"/>
    </source>
</evidence>
<dbReference type="InterPro" id="IPR052241">
    <property type="entry name" value="SLC66/Scramblase_ANY1"/>
</dbReference>
<evidence type="ECO:0000256" key="2">
    <source>
        <dbReference type="ARBA" id="ARBA00022692"/>
    </source>
</evidence>
<feature type="transmembrane region" description="Helical" evidence="5">
    <location>
        <begin position="220"/>
        <end position="242"/>
    </location>
</feature>
<dbReference type="AlphaFoldDB" id="A0A163BD71"/>
<dbReference type="Proteomes" id="UP000077315">
    <property type="component" value="Unassembled WGS sequence"/>
</dbReference>
<evidence type="ECO:0000256" key="4">
    <source>
        <dbReference type="ARBA" id="ARBA00023136"/>
    </source>
</evidence>
<proteinExistence type="predicted"/>
<dbReference type="EMBL" id="KV440971">
    <property type="protein sequence ID" value="OAD80781.1"/>
    <property type="molecule type" value="Genomic_DNA"/>
</dbReference>
<keyword evidence="4 5" id="KW-0472">Membrane</keyword>
<sequence>MDVSFLLSSAMVLGPVVGYVDQYAIIRKTQSSAGFNSATCAILLFANILRIFFWVGKRFDTTLLVQSIVMILAQLILLQVVVEYQHSSPSTLYGDVRSSFSSSSLLDEDLQAEAEGYESRRPWYRLRFWHWDHYLDYVNCLLAFTTIIALLYFFLRSYPAFIEVLGALSLGIESTLPMPQCISSFRRKSTSGFSKLVLASWFLGDGFKLFYFIYTNSPLQFIICGAIQLSIDTMIVVEFVIFSSRVKKWMGTSTSWLRVGDENDPAFLHDDSEH</sequence>
<evidence type="ECO:0000256" key="3">
    <source>
        <dbReference type="ARBA" id="ARBA00022989"/>
    </source>
</evidence>
<keyword evidence="7" id="KW-1185">Reference proteome</keyword>
<evidence type="ECO:0000256" key="1">
    <source>
        <dbReference type="ARBA" id="ARBA00004141"/>
    </source>
</evidence>
<evidence type="ECO:0000256" key="5">
    <source>
        <dbReference type="SAM" id="Phobius"/>
    </source>
</evidence>
<dbReference type="Pfam" id="PF04193">
    <property type="entry name" value="PQ-loop"/>
    <property type="match status" value="1"/>
</dbReference>
<feature type="transmembrane region" description="Helical" evidence="5">
    <location>
        <begin position="63"/>
        <end position="82"/>
    </location>
</feature>
<dbReference type="GO" id="GO:0045332">
    <property type="term" value="P:phospholipid translocation"/>
    <property type="evidence" value="ECO:0007669"/>
    <property type="project" value="TreeGrafter"/>
</dbReference>
<evidence type="ECO:0000313" key="6">
    <source>
        <dbReference type="EMBL" id="OAD80781.1"/>
    </source>
</evidence>
<dbReference type="GeneID" id="28998947"/>
<feature type="transmembrane region" description="Helical" evidence="5">
    <location>
        <begin position="196"/>
        <end position="214"/>
    </location>
</feature>
<dbReference type="RefSeq" id="XP_018298821.1">
    <property type="nucleotide sequence ID" value="XM_018438041.1"/>
</dbReference>
<dbReference type="Gene3D" id="1.20.1280.290">
    <property type="match status" value="2"/>
</dbReference>
<name>A0A163BD71_PHYB8</name>
<dbReference type="GO" id="GO:0005829">
    <property type="term" value="C:cytosol"/>
    <property type="evidence" value="ECO:0007669"/>
    <property type="project" value="GOC"/>
</dbReference>
<reference evidence="7" key="1">
    <citation type="submission" date="2015-06" db="EMBL/GenBank/DDBJ databases">
        <title>Expansion of signal transduction pathways in fungi by whole-genome duplication.</title>
        <authorList>
            <consortium name="DOE Joint Genome Institute"/>
            <person name="Corrochano L.M."/>
            <person name="Kuo A."/>
            <person name="Marcet-Houben M."/>
            <person name="Polaino S."/>
            <person name="Salamov A."/>
            <person name="Villalobos J.M."/>
            <person name="Alvarez M.I."/>
            <person name="Avalos J."/>
            <person name="Benito E.P."/>
            <person name="Benoit I."/>
            <person name="Burger G."/>
            <person name="Camino L.P."/>
            <person name="Canovas D."/>
            <person name="Cerda-Olmedo E."/>
            <person name="Cheng J.-F."/>
            <person name="Dominguez A."/>
            <person name="Elias M."/>
            <person name="Eslava A.P."/>
            <person name="Glaser F."/>
            <person name="Grimwood J."/>
            <person name="Gutierrez G."/>
            <person name="Heitman J."/>
            <person name="Henrissat B."/>
            <person name="Iturriaga E.A."/>
            <person name="Lang B.F."/>
            <person name="Lavin J.L."/>
            <person name="Lee S."/>
            <person name="Li W."/>
            <person name="Lindquist E."/>
            <person name="Lopez-Garcia S."/>
            <person name="Luque E.M."/>
            <person name="Marcos A.T."/>
            <person name="Martin J."/>
            <person name="McCluskey K."/>
            <person name="Medina H.R."/>
            <person name="Miralles-Duran A."/>
            <person name="Miyazaki A."/>
            <person name="Munoz-Torres E."/>
            <person name="Oguiza J.A."/>
            <person name="Ohm R."/>
            <person name="Olmedo M."/>
            <person name="Orejas M."/>
            <person name="Ortiz-Castellanos L."/>
            <person name="Pisabarro A.G."/>
            <person name="Rodriguez-Romero J."/>
            <person name="Ruiz-Herrera J."/>
            <person name="Ruiz-Vazquez R."/>
            <person name="Sanz C."/>
            <person name="Schackwitz W."/>
            <person name="Schmutz J."/>
            <person name="Shahriari M."/>
            <person name="Shelest E."/>
            <person name="Silva-Franco F."/>
            <person name="Soanes D."/>
            <person name="Syed K."/>
            <person name="Tagua V.G."/>
            <person name="Talbot N.J."/>
            <person name="Thon M."/>
            <person name="De vries R.P."/>
            <person name="Wiebenga A."/>
            <person name="Yadav J.S."/>
            <person name="Braun E.L."/>
            <person name="Baker S."/>
            <person name="Garre V."/>
            <person name="Horwitz B."/>
            <person name="Torres-Martinez S."/>
            <person name="Idnurm A."/>
            <person name="Herrera-Estrella A."/>
            <person name="Gabaldon T."/>
            <person name="Grigoriev I.V."/>
        </authorList>
    </citation>
    <scope>NUCLEOTIDE SEQUENCE [LARGE SCALE GENOMIC DNA]</scope>
    <source>
        <strain evidence="7">NRRL 1555(-)</strain>
    </source>
</reference>
<dbReference type="PANTHER" id="PTHR14856:SF9">
    <property type="entry name" value="PQ-LOOP REPEAT-CONTAINING PROTEIN 1"/>
    <property type="match status" value="1"/>
</dbReference>
<keyword evidence="2 5" id="KW-0812">Transmembrane</keyword>
<protein>
    <recommendedName>
        <fullName evidence="8">PQ-loop repeat-containing protein</fullName>
    </recommendedName>
</protein>
<evidence type="ECO:0000313" key="7">
    <source>
        <dbReference type="Proteomes" id="UP000077315"/>
    </source>
</evidence>
<dbReference type="PANTHER" id="PTHR14856">
    <property type="entry name" value="PQ-LOOP REPEAT-CONTAINING PROTEIN 1-LIKE PROTEIN"/>
    <property type="match status" value="1"/>
</dbReference>
<keyword evidence="3 5" id="KW-1133">Transmembrane helix</keyword>
<dbReference type="GO" id="GO:0042147">
    <property type="term" value="P:retrograde transport, endosome to Golgi"/>
    <property type="evidence" value="ECO:0007669"/>
    <property type="project" value="TreeGrafter"/>
</dbReference>
<dbReference type="FunFam" id="1.20.1280.290:FF:000008">
    <property type="entry name" value="PQ-loop repeat-containing protein 1"/>
    <property type="match status" value="1"/>
</dbReference>
<dbReference type="OrthoDB" id="292213at2759"/>
<feature type="transmembrane region" description="Helical" evidence="5">
    <location>
        <begin position="134"/>
        <end position="155"/>
    </location>
</feature>
<dbReference type="GO" id="GO:0016020">
    <property type="term" value="C:membrane"/>
    <property type="evidence" value="ECO:0007669"/>
    <property type="project" value="UniProtKB-SubCell"/>
</dbReference>
<dbReference type="InterPro" id="IPR006603">
    <property type="entry name" value="PQ-loop_rpt"/>
</dbReference>
<comment type="subcellular location">
    <subcellularLocation>
        <location evidence="1">Membrane</location>
        <topology evidence="1">Multi-pass membrane protein</topology>
    </subcellularLocation>
</comment>
<dbReference type="STRING" id="763407.A0A163BD71"/>
<dbReference type="InParanoid" id="A0A163BD71"/>
<dbReference type="GO" id="GO:0005768">
    <property type="term" value="C:endosome"/>
    <property type="evidence" value="ECO:0007669"/>
    <property type="project" value="TreeGrafter"/>
</dbReference>
<organism evidence="6 7">
    <name type="scientific">Phycomyces blakesleeanus (strain ATCC 8743b / DSM 1359 / FGSC 10004 / NBRC 33097 / NRRL 1555)</name>
    <dbReference type="NCBI Taxonomy" id="763407"/>
    <lineage>
        <taxon>Eukaryota</taxon>
        <taxon>Fungi</taxon>
        <taxon>Fungi incertae sedis</taxon>
        <taxon>Mucoromycota</taxon>
        <taxon>Mucoromycotina</taxon>
        <taxon>Mucoromycetes</taxon>
        <taxon>Mucorales</taxon>
        <taxon>Phycomycetaceae</taxon>
        <taxon>Phycomyces</taxon>
    </lineage>
</organism>
<dbReference type="VEuPathDB" id="FungiDB:PHYBLDRAFT_178751"/>
<accession>A0A163BD71</accession>
<gene>
    <name evidence="6" type="ORF">PHYBLDRAFT_178751</name>
</gene>
<feature type="transmembrane region" description="Helical" evidence="5">
    <location>
        <begin position="34"/>
        <end position="56"/>
    </location>
</feature>
<dbReference type="GO" id="GO:0005802">
    <property type="term" value="C:trans-Golgi network"/>
    <property type="evidence" value="ECO:0007669"/>
    <property type="project" value="TreeGrafter"/>
</dbReference>